<feature type="transmembrane region" description="Helical" evidence="1">
    <location>
        <begin position="32"/>
        <end position="55"/>
    </location>
</feature>
<feature type="transmembrane region" description="Helical" evidence="1">
    <location>
        <begin position="62"/>
        <end position="85"/>
    </location>
</feature>
<keyword evidence="1" id="KW-0812">Transmembrane</keyword>
<sequence length="304" mass="34669">MSNITVDFWSPNDTFTNRTELFRCRSETPQDWMARTFGIAITTLQLFNLIIFSLWRNKEPYVLLHVCLTVASFMAGVTIVIHGLLGHLPYTSANTYLNIFIAIGVLTWFNSAVIFANFAISVDRWLSVEFAVKYRASITHRKALVAGILTTFGATLILNVPSMTAFRNNKHFVPCGPVLFPLMFLSRLRIMMMAVGLKLQGYRRRHRLDVLPADHAPPREILVIYWSSFMCSMTIVFSTLISNVPNYLMGAIEGASDSAKLIGVYMTMVQNCISPVIYLLFWPLYRQALIRLFRRVRAVIRPNI</sequence>
<feature type="transmembrane region" description="Helical" evidence="1">
    <location>
        <begin position="262"/>
        <end position="285"/>
    </location>
</feature>
<reference evidence="3" key="1">
    <citation type="submission" date="2017-01" db="EMBL/GenBank/DDBJ databases">
        <title>Comparative genomics of anhydrobiosis in the tardigrade Hypsibius dujardini.</title>
        <authorList>
            <person name="Yoshida Y."/>
            <person name="Koutsovoulos G."/>
            <person name="Laetsch D."/>
            <person name="Stevens L."/>
            <person name="Kumar S."/>
            <person name="Horikawa D."/>
            <person name="Ishino K."/>
            <person name="Komine S."/>
            <person name="Tomita M."/>
            <person name="Blaxter M."/>
            <person name="Arakawa K."/>
        </authorList>
    </citation>
    <scope>NUCLEOTIDE SEQUENCE [LARGE SCALE GENOMIC DNA]</scope>
    <source>
        <strain evidence="3">Z151</strain>
    </source>
</reference>
<evidence type="ECO:0000256" key="1">
    <source>
        <dbReference type="SAM" id="Phobius"/>
    </source>
</evidence>
<keyword evidence="1" id="KW-1133">Transmembrane helix</keyword>
<name>A0A9X6RPQ5_HYPEX</name>
<feature type="transmembrane region" description="Helical" evidence="1">
    <location>
        <begin position="143"/>
        <end position="166"/>
    </location>
</feature>
<evidence type="ECO:0008006" key="4">
    <source>
        <dbReference type="Google" id="ProtNLM"/>
    </source>
</evidence>
<keyword evidence="1" id="KW-0472">Membrane</keyword>
<dbReference type="Gene3D" id="1.20.1070.10">
    <property type="entry name" value="Rhodopsin 7-helix transmembrane proteins"/>
    <property type="match status" value="2"/>
</dbReference>
<dbReference type="Proteomes" id="UP000192578">
    <property type="component" value="Unassembled WGS sequence"/>
</dbReference>
<dbReference type="SUPFAM" id="SSF81321">
    <property type="entry name" value="Family A G protein-coupled receptor-like"/>
    <property type="match status" value="1"/>
</dbReference>
<organism evidence="2 3">
    <name type="scientific">Hypsibius exemplaris</name>
    <name type="common">Freshwater tardigrade</name>
    <dbReference type="NCBI Taxonomy" id="2072580"/>
    <lineage>
        <taxon>Eukaryota</taxon>
        <taxon>Metazoa</taxon>
        <taxon>Ecdysozoa</taxon>
        <taxon>Tardigrada</taxon>
        <taxon>Eutardigrada</taxon>
        <taxon>Parachela</taxon>
        <taxon>Hypsibioidea</taxon>
        <taxon>Hypsibiidae</taxon>
        <taxon>Hypsibius</taxon>
    </lineage>
</organism>
<comment type="caution">
    <text evidence="2">The sequence shown here is derived from an EMBL/GenBank/DDBJ whole genome shotgun (WGS) entry which is preliminary data.</text>
</comment>
<feature type="transmembrane region" description="Helical" evidence="1">
    <location>
        <begin position="97"/>
        <end position="122"/>
    </location>
</feature>
<accession>A0A9X6RPQ5</accession>
<feature type="transmembrane region" description="Helical" evidence="1">
    <location>
        <begin position="178"/>
        <end position="200"/>
    </location>
</feature>
<protein>
    <recommendedName>
        <fullName evidence="4">G-protein coupled receptors family 1 profile domain-containing protein</fullName>
    </recommendedName>
</protein>
<dbReference type="EMBL" id="MTYJ01000691">
    <property type="protein sequence ID" value="OWA55357.1"/>
    <property type="molecule type" value="Genomic_DNA"/>
</dbReference>
<evidence type="ECO:0000313" key="3">
    <source>
        <dbReference type="Proteomes" id="UP000192578"/>
    </source>
</evidence>
<gene>
    <name evidence="2" type="ORF">BV898_19741</name>
</gene>
<feature type="transmembrane region" description="Helical" evidence="1">
    <location>
        <begin position="221"/>
        <end position="242"/>
    </location>
</feature>
<proteinExistence type="predicted"/>
<keyword evidence="3" id="KW-1185">Reference proteome</keyword>
<dbReference type="AlphaFoldDB" id="A0A9X6RPQ5"/>
<evidence type="ECO:0000313" key="2">
    <source>
        <dbReference type="EMBL" id="OWA55357.1"/>
    </source>
</evidence>